<protein>
    <recommendedName>
        <fullName evidence="1">Glycosyl transferase family 1 domain-containing protein</fullName>
    </recommendedName>
</protein>
<accession>S0ARY2</accession>
<dbReference type="PANTHER" id="PTHR45947:SF3">
    <property type="entry name" value="SULFOQUINOVOSYL TRANSFERASE SQD2"/>
    <property type="match status" value="1"/>
</dbReference>
<gene>
    <name evidence="2" type="ORF">FACI_IFERC00001G1771</name>
</gene>
<dbReference type="KEGG" id="fac:FACI_IFERC01G1771"/>
<evidence type="ECO:0000313" key="3">
    <source>
        <dbReference type="Proteomes" id="UP000014660"/>
    </source>
</evidence>
<evidence type="ECO:0000259" key="1">
    <source>
        <dbReference type="Pfam" id="PF00534"/>
    </source>
</evidence>
<keyword evidence="3" id="KW-1185">Reference proteome</keyword>
<feature type="domain" description="Glycosyl transferase family 1" evidence="1">
    <location>
        <begin position="78"/>
        <end position="224"/>
    </location>
</feature>
<dbReference type="CDD" id="cd03801">
    <property type="entry name" value="GT4_PimA-like"/>
    <property type="match status" value="1"/>
</dbReference>
<proteinExistence type="predicted"/>
<dbReference type="HOGENOM" id="CLU_1072010_0_0_2"/>
<dbReference type="SUPFAM" id="SSF53756">
    <property type="entry name" value="UDP-Glycosyltransferase/glycogen phosphorylase"/>
    <property type="match status" value="1"/>
</dbReference>
<dbReference type="InterPro" id="IPR001296">
    <property type="entry name" value="Glyco_trans_1"/>
</dbReference>
<dbReference type="GO" id="GO:0016757">
    <property type="term" value="F:glycosyltransferase activity"/>
    <property type="evidence" value="ECO:0007669"/>
    <property type="project" value="InterPro"/>
</dbReference>
<sequence>MRLTFVTFTDLKAGRGTETVLFNLLKYKPEDIEATVLYTDDHGNNPLILSDDAVKDLIKDSKQIKIQCDIILYYPDYAVKNTKLKFLFVASLSSGKGLDILLPLIEKMNNSEVEFHIAGGGELADKIKTNKRIIYHGILNDTDLARLYRECDVFIYPSHADTFSIVTLQALSSGLYVMCSDYLKGNFDDFENKYLEYLPLDIEQWYSRVNEIINNNSIIKHDKSEEYSYVKDNYDWSVISTKFYGYMAEYYNESKGINR</sequence>
<dbReference type="Pfam" id="PF00534">
    <property type="entry name" value="Glycos_transf_1"/>
    <property type="match status" value="1"/>
</dbReference>
<evidence type="ECO:0000313" key="2">
    <source>
        <dbReference type="EMBL" id="AGO61751.1"/>
    </source>
</evidence>
<name>S0ARY2_FERAC</name>
<dbReference type="PANTHER" id="PTHR45947">
    <property type="entry name" value="SULFOQUINOVOSYL TRANSFERASE SQD2"/>
    <property type="match status" value="1"/>
</dbReference>
<dbReference type="RefSeq" id="WP_009887818.1">
    <property type="nucleotide sequence ID" value="NC_021592.1"/>
</dbReference>
<reference evidence="2 3" key="1">
    <citation type="journal article" date="2007" name="Proc. Natl. Acad. Sci. U.S.A.">
        <title>Genome dynamics in a natural archaeal population.</title>
        <authorList>
            <person name="Allen E.E."/>
            <person name="Tyson G.W."/>
            <person name="Whitaker R.J."/>
            <person name="Detter J.C."/>
            <person name="Richardson P.M."/>
            <person name="Banfield J.F."/>
        </authorList>
    </citation>
    <scope>NUCLEOTIDE SEQUENCE [LARGE SCALE GENOMIC DNA]</scope>
    <source>
        <strain evidence="3">fer1</strain>
    </source>
</reference>
<dbReference type="EMBL" id="CP004145">
    <property type="protein sequence ID" value="AGO61751.1"/>
    <property type="molecule type" value="Genomic_DNA"/>
</dbReference>
<dbReference type="Proteomes" id="UP000014660">
    <property type="component" value="Chromosome"/>
</dbReference>
<organism evidence="2 3">
    <name type="scientific">Ferroplasma acidarmanus Fer1</name>
    <dbReference type="NCBI Taxonomy" id="333146"/>
    <lineage>
        <taxon>Archaea</taxon>
        <taxon>Methanobacteriati</taxon>
        <taxon>Thermoplasmatota</taxon>
        <taxon>Thermoplasmata</taxon>
        <taxon>Thermoplasmatales</taxon>
        <taxon>Ferroplasmaceae</taxon>
        <taxon>Ferroplasma</taxon>
    </lineage>
</organism>
<dbReference type="GeneID" id="16025960"/>
<dbReference type="AlphaFoldDB" id="S0ARY2"/>
<dbReference type="Gene3D" id="3.40.50.2000">
    <property type="entry name" value="Glycogen Phosphorylase B"/>
    <property type="match status" value="1"/>
</dbReference>
<dbReference type="InterPro" id="IPR050194">
    <property type="entry name" value="Glycosyltransferase_grp1"/>
</dbReference>